<dbReference type="GO" id="GO:0030245">
    <property type="term" value="P:cellulose catabolic process"/>
    <property type="evidence" value="ECO:0007669"/>
    <property type="project" value="UniProtKB-KW"/>
</dbReference>
<evidence type="ECO:0000256" key="2">
    <source>
        <dbReference type="ARBA" id="ARBA00022729"/>
    </source>
</evidence>
<name>A0A1H6KGE7_RUMFL</name>
<evidence type="ECO:0000256" key="3">
    <source>
        <dbReference type="ARBA" id="ARBA00022801"/>
    </source>
</evidence>
<dbReference type="PROSITE" id="PS51766">
    <property type="entry name" value="DOCKERIN"/>
    <property type="match status" value="1"/>
</dbReference>
<evidence type="ECO:0000313" key="12">
    <source>
        <dbReference type="EMBL" id="SEH74590.1"/>
    </source>
</evidence>
<dbReference type="EC" id="3.2.1.4" evidence="9"/>
<dbReference type="InterPro" id="IPR013783">
    <property type="entry name" value="Ig-like_fold"/>
</dbReference>
<evidence type="ECO:0000259" key="10">
    <source>
        <dbReference type="PROSITE" id="PS51766"/>
    </source>
</evidence>
<comment type="catalytic activity">
    <reaction evidence="9">
        <text>Endohydrolysis of (1-&gt;4)-beta-D-glucosidic linkages in cellulose, lichenin and cereal beta-D-glucans.</text>
        <dbReference type="EC" id="3.2.1.4"/>
    </reaction>
</comment>
<proteinExistence type="inferred from homology"/>
<evidence type="ECO:0000256" key="4">
    <source>
        <dbReference type="ARBA" id="ARBA00023001"/>
    </source>
</evidence>
<dbReference type="GO" id="GO:0008810">
    <property type="term" value="F:cellulase activity"/>
    <property type="evidence" value="ECO:0007669"/>
    <property type="project" value="UniProtKB-EC"/>
</dbReference>
<dbReference type="InterPro" id="IPR004197">
    <property type="entry name" value="Cellulase_Ig-like"/>
</dbReference>
<dbReference type="InterPro" id="IPR014756">
    <property type="entry name" value="Ig_E-set"/>
</dbReference>
<dbReference type="Gene3D" id="2.60.120.260">
    <property type="entry name" value="Galactose-binding domain-like"/>
    <property type="match status" value="1"/>
</dbReference>
<dbReference type="InterPro" id="IPR001701">
    <property type="entry name" value="Glyco_hydro_9"/>
</dbReference>
<sequence length="1224" mass="139041">MHKNYKKIVAGLMTAVMIAPTAVSISEPQKASAYELLGETSFEYKMLPWHTVETSPAKQQFELDDGTAHIKISVPEGPEKERWDLQFRHRNIDFKKGHEYKISFKVKSNRNGIELYSFIGNLSDSEEYFVLDGSTNDMHMGPHMDGQWPVCAAKLTTEWQTYEGIFKPSNDIESAQWTFQYAKGTKYSGNTREGDEIWFDDMSIEDLTDDTTTPPVLNYGYTARGFSGLENNFISVNQLGYYKDLKKTATLGDNKGDFTHDAKYINLDQTYDYEIVRVSDDEVVYTGKTGTPKKDADSGDTVSIIDFSEFNEIGEYYIRIKGENWRSFPFKIGTDIYSDSEHNMLTNVLNYFYQNRSGADIESDYITSGDKDKLAHAGVHKTEMGYVQNQWKFEYLADYEATNYYASSKLDATGGWYKADDHSKNMTEGGISLWTLQNMYERATYSQDGIEKFADGSGTVVVPESGNKYPDILDECKYELDFMSRMKVQPDEKTWGQYSGMYYHSITDHRLRSLTDRPDYIGYEDIRIIKPPTFAATLNYAACAAQGARLWKAYDAEYANKLLESAKEAYQAYKVNFYKAKAGEYANKVSFYAPQTLWKGTNVAPDDEVSADAYWAACELYITSKLMNDEDASNYLAELSDYKDAFKFSTRIYGPSNNDYDYSFTFFNSESGAAAGSMSLLMHKELLTNEQNEMLKSSLLKTANDYIDEEESQGYGIPYKYDGPGYFEPWSRSPDIYYYGFEYDSNGRALNNMIAMAYAYDITGDDKYLNGVARGMDYILGNNPLSYSFISGYGSYCTKNPSHEYWQYEIDKSLPQAPDGVIVSGPTAKAVDSYVKAMGIGYGNPDDPSERFYADSVESWSTNEASLSNNASLAWIVSFLQDEASTEPAAKPASGDVDASGEFNISDVVIFQKWLLGYKNYPIADWKAADFCADGKLDIFDLTHMKKELVKNSFKDCVMPDNGLYYGTPLIVVENGLELRLGPDESYEVINTIPAQTRLYENGYNKDNNDWLFTSYKGRYGWIRTHKKDDNTATIHYDAVAAKPVIYLYPEEETDVHVELELTEAELSTTYPKYNNGWDVTASPDGSLLNKADGTHHKYLFWDAVNCRTKFDFSKGFCVAGCDTESFLKEKLTYMGLTEEEMNEFVVYWLPLMEHNAYNLISFQGDAYTDSAKLDITPKPDSLLRIFMTYVPLETSVDIEPQQLETFERKGFTVVEWGGSEIKS</sequence>
<dbReference type="PROSITE" id="PS00698">
    <property type="entry name" value="GH9_3"/>
    <property type="match status" value="1"/>
</dbReference>
<dbReference type="Gene3D" id="1.50.10.10">
    <property type="match status" value="1"/>
</dbReference>
<dbReference type="Pfam" id="PF02018">
    <property type="entry name" value="CBM_4_9"/>
    <property type="match status" value="1"/>
</dbReference>
<organism evidence="12 13">
    <name type="scientific">Ruminococcus flavefaciens</name>
    <dbReference type="NCBI Taxonomy" id="1265"/>
    <lineage>
        <taxon>Bacteria</taxon>
        <taxon>Bacillati</taxon>
        <taxon>Bacillota</taxon>
        <taxon>Clostridia</taxon>
        <taxon>Eubacteriales</taxon>
        <taxon>Oscillospiraceae</taxon>
        <taxon>Ruminococcus</taxon>
    </lineage>
</organism>
<dbReference type="PROSITE" id="PS51781">
    <property type="entry name" value="SH3B"/>
    <property type="match status" value="1"/>
</dbReference>
<evidence type="ECO:0000256" key="5">
    <source>
        <dbReference type="ARBA" id="ARBA00023277"/>
    </source>
</evidence>
<keyword evidence="5 8" id="KW-0119">Carbohydrate metabolism</keyword>
<evidence type="ECO:0000256" key="8">
    <source>
        <dbReference type="PROSITE-ProRule" id="PRU10060"/>
    </source>
</evidence>
<dbReference type="Gene3D" id="2.30.30.40">
    <property type="entry name" value="SH3 Domains"/>
    <property type="match status" value="1"/>
</dbReference>
<keyword evidence="2" id="KW-0732">Signal</keyword>
<feature type="domain" description="Dockerin" evidence="10">
    <location>
        <begin position="890"/>
        <end position="956"/>
    </location>
</feature>
<evidence type="ECO:0000259" key="11">
    <source>
        <dbReference type="PROSITE" id="PS51781"/>
    </source>
</evidence>
<dbReference type="InterPro" id="IPR016134">
    <property type="entry name" value="Dockerin_dom"/>
</dbReference>
<keyword evidence="7 8" id="KW-0624">Polysaccharide degradation</keyword>
<dbReference type="InterPro" id="IPR033126">
    <property type="entry name" value="Glyco_hydro_9_Asp/Glu_AS"/>
</dbReference>
<keyword evidence="6 8" id="KW-0326">Glycosidase</keyword>
<keyword evidence="3 8" id="KW-0378">Hydrolase</keyword>
<dbReference type="AlphaFoldDB" id="A0A1H6KGE7"/>
<dbReference type="SUPFAM" id="SSF81296">
    <property type="entry name" value="E set domains"/>
    <property type="match status" value="1"/>
</dbReference>
<dbReference type="Pfam" id="PF00759">
    <property type="entry name" value="Glyco_hydro_9"/>
    <property type="match status" value="1"/>
</dbReference>
<feature type="active site" evidence="8">
    <location>
        <position position="864"/>
    </location>
</feature>
<dbReference type="InterPro" id="IPR036439">
    <property type="entry name" value="Dockerin_dom_sf"/>
</dbReference>
<dbReference type="EMBL" id="FNWV01000009">
    <property type="protein sequence ID" value="SEH74590.1"/>
    <property type="molecule type" value="Genomic_DNA"/>
</dbReference>
<evidence type="ECO:0000313" key="13">
    <source>
        <dbReference type="Proteomes" id="UP000183190"/>
    </source>
</evidence>
<protein>
    <recommendedName>
        <fullName evidence="9">Endoglucanase</fullName>
        <ecNumber evidence="9">3.2.1.4</ecNumber>
    </recommendedName>
</protein>
<dbReference type="SUPFAM" id="SSF48208">
    <property type="entry name" value="Six-hairpin glycosidases"/>
    <property type="match status" value="1"/>
</dbReference>
<keyword evidence="4 9" id="KW-0136">Cellulose degradation</keyword>
<dbReference type="InterPro" id="IPR008979">
    <property type="entry name" value="Galactose-bd-like_sf"/>
</dbReference>
<evidence type="ECO:0000256" key="1">
    <source>
        <dbReference type="ARBA" id="ARBA00007072"/>
    </source>
</evidence>
<dbReference type="InterPro" id="IPR003646">
    <property type="entry name" value="SH3-like_bac-type"/>
</dbReference>
<dbReference type="InterPro" id="IPR008928">
    <property type="entry name" value="6-hairpin_glycosidase_sf"/>
</dbReference>
<dbReference type="CDD" id="cd14256">
    <property type="entry name" value="Dockerin_I"/>
    <property type="match status" value="1"/>
</dbReference>
<dbReference type="Gene3D" id="2.60.40.10">
    <property type="entry name" value="Immunoglobulins"/>
    <property type="match status" value="1"/>
</dbReference>
<feature type="active site" evidence="8">
    <location>
        <position position="855"/>
    </location>
</feature>
<dbReference type="Proteomes" id="UP000183190">
    <property type="component" value="Unassembled WGS sequence"/>
</dbReference>
<dbReference type="OrthoDB" id="9758662at2"/>
<comment type="similarity">
    <text evidence="1 8 9">Belongs to the glycosyl hydrolase 9 (cellulase E) family.</text>
</comment>
<evidence type="ECO:0000256" key="7">
    <source>
        <dbReference type="ARBA" id="ARBA00023326"/>
    </source>
</evidence>
<gene>
    <name evidence="12" type="ORF">SAMN02910265_02450</name>
</gene>
<dbReference type="RefSeq" id="WP_074717808.1">
    <property type="nucleotide sequence ID" value="NZ_FNWV01000009.1"/>
</dbReference>
<evidence type="ECO:0000256" key="6">
    <source>
        <dbReference type="ARBA" id="ARBA00023295"/>
    </source>
</evidence>
<reference evidence="12 13" key="1">
    <citation type="submission" date="2016-10" db="EMBL/GenBank/DDBJ databases">
        <authorList>
            <person name="de Groot N.N."/>
        </authorList>
    </citation>
    <scope>NUCLEOTIDE SEQUENCE [LARGE SCALE GENOMIC DNA]</scope>
    <source>
        <strain evidence="12 13">YAD2003</strain>
    </source>
</reference>
<dbReference type="SUPFAM" id="SSF63446">
    <property type="entry name" value="Type I dockerin domain"/>
    <property type="match status" value="1"/>
</dbReference>
<feature type="domain" description="SH3b" evidence="11">
    <location>
        <begin position="966"/>
        <end position="1032"/>
    </location>
</feature>
<evidence type="ECO:0000256" key="9">
    <source>
        <dbReference type="RuleBase" id="RU361166"/>
    </source>
</evidence>
<dbReference type="PANTHER" id="PTHR22298">
    <property type="entry name" value="ENDO-1,4-BETA-GLUCANASE"/>
    <property type="match status" value="1"/>
</dbReference>
<dbReference type="CDD" id="cd02850">
    <property type="entry name" value="E_set_Cellulase_N"/>
    <property type="match status" value="1"/>
</dbReference>
<accession>A0A1H6KGE7</accession>
<dbReference type="InterPro" id="IPR012341">
    <property type="entry name" value="6hp_glycosidase-like_sf"/>
</dbReference>
<dbReference type="Gene3D" id="1.10.1330.10">
    <property type="entry name" value="Dockerin domain"/>
    <property type="match status" value="1"/>
</dbReference>
<dbReference type="InterPro" id="IPR003305">
    <property type="entry name" value="CenC_carb-bd"/>
</dbReference>
<dbReference type="SUPFAM" id="SSF49785">
    <property type="entry name" value="Galactose-binding domain-like"/>
    <property type="match status" value="1"/>
</dbReference>
<dbReference type="Pfam" id="PF02927">
    <property type="entry name" value="CelD_N"/>
    <property type="match status" value="1"/>
</dbReference>